<feature type="compositionally biased region" description="Basic and acidic residues" evidence="2">
    <location>
        <begin position="283"/>
        <end position="302"/>
    </location>
</feature>
<feature type="compositionally biased region" description="Polar residues" evidence="2">
    <location>
        <begin position="374"/>
        <end position="389"/>
    </location>
</feature>
<feature type="region of interest" description="Disordered" evidence="2">
    <location>
        <begin position="127"/>
        <end position="467"/>
    </location>
</feature>
<dbReference type="SMART" id="SM00324">
    <property type="entry name" value="RhoGAP"/>
    <property type="match status" value="1"/>
</dbReference>
<dbReference type="GO" id="GO:0035091">
    <property type="term" value="F:phosphatidylinositol binding"/>
    <property type="evidence" value="ECO:0007669"/>
    <property type="project" value="InterPro"/>
</dbReference>
<sequence>MSIRPQTSSSTSSIPTSASTTSLSNPTTGPITLEALLAQHAGAPNPSHAALDQALSERNVFSSQNAQLWKLIEKQRSGYSQVLKELERVRAERDAYKGRLMAAGLSTELGKKEKPNILRPSVSITTISSSVHDSGDPRAGITRDPSDNSGSSIRDRCPSTPSKMSEQDAPVPELHPFQAQSSRTPLSPVVVPPRSASLPQGTPTPTSNQSFSSAVPQEAQPRSSDGSATSQPGTLLQPRSPGTPRMDTVSSSPLTASPSGHPIHPSALIPHNPSSNILTPILEDPRHSQESSKAYSPDEMRRHISTTGESPLPSPIHIGGSPSFLSVSDHGQSRTDIGPISDINGYHQGRTSPSKPDSIHGDGSDEFLDMGASDENQVENQDTNDQQIHSSPGPLSPSKKKHRTRATVEDFPMPPSHSAVPLSTHHHNSSSHSTATMSAQTQQPRDRKPSHALTHSQSLEGPLSTPIVDSPLLSSYLSPTKPSSGAGSNATFRALPLVYDDLKTTRITVLHSSVKPNDRGKDVLSFVIEVDPRNAKDPWKIEKLYSDFLGLDQRMRNAVGKNVAKKMGVLPEGKVWRDHAPAKADQRKAALEVYLQSLVNLPIRNKNEVIAFFTSDIVREAKRPVMQAGYKEGYLTKRGKNFGGWKTRFFVLQGPVLEYYESRGGAHLGSIVITGAQIGRQQRTADSDDEKNYRHAFLIIEAKKGPGGSPARHVLCAESDVERDSWVDILVRYVSGTFNEDAPAAQSSGPSPISVSVAQGQGSTQPRSSSSSQDAMGTPVSKRGCRSMSKDDISKGHAVPISQLAPDANNAKLFQTAMIPESSSINDVQVYSASPTKHTYPQSGDRDYVSAEETSRRILERSGGVASAEPPLSMSLPTTSPLESGDQGLVSFRANSEMGHYADMDRGAIGNTHDQSASVDQGRSREARRDRKSFHPGLSAISVSPVTSTFPDRVPSPDVGSTPLRGGEANGKVKISGPMNGVPIPLGYKFGSRDATGEGSSSNDRREKAKSRSFWGFGRPADKVTSVPRNVFGVPLEESLDVAEIARLPAVVFRCIQYLEAKNAEEEEGIYRLSGSSAVIKGLRDRFNTEGDVDLLGSDEYWDPHAIAGLLKSFLRELPAGILTRELHMKFLAVMDFVEPQERIRELSYLIASLPIANYSLLRALTAHLILIVQNSSLNKMTMRNVGIVFSPTLAIPAGVFSLMLGEFNRVFSVDDANDVNEEKADELSRRNSRQYSDAAADQLLGLSGRSLNKATSDEVEVEEDGDSNSLQYESGNETTENEATVESNHTWSSANPSPPRYYYSPQNVDTLSPARCDVPSSERRSHAFNVAASRGLNIAINKKANRQSRIIGLPLSPRPPVESPLSPAVPPPIQAAKQN</sequence>
<feature type="compositionally biased region" description="Low complexity" evidence="2">
    <location>
        <begin position="7"/>
        <end position="24"/>
    </location>
</feature>
<feature type="region of interest" description="Disordered" evidence="2">
    <location>
        <begin position="1255"/>
        <end position="1303"/>
    </location>
</feature>
<dbReference type="Gene3D" id="2.30.29.30">
    <property type="entry name" value="Pleckstrin-homology domain (PH domain)/Phosphotyrosine-binding domain (PTB)"/>
    <property type="match status" value="1"/>
</dbReference>
<dbReference type="Proteomes" id="UP000053989">
    <property type="component" value="Unassembled WGS sequence"/>
</dbReference>
<evidence type="ECO:0008006" key="8">
    <source>
        <dbReference type="Google" id="ProtNLM"/>
    </source>
</evidence>
<evidence type="ECO:0000256" key="1">
    <source>
        <dbReference type="ARBA" id="ARBA00022468"/>
    </source>
</evidence>
<feature type="compositionally biased region" description="Polar residues" evidence="2">
    <location>
        <begin position="941"/>
        <end position="950"/>
    </location>
</feature>
<keyword evidence="7" id="KW-1185">Reference proteome</keyword>
<dbReference type="PANTHER" id="PTHR23176">
    <property type="entry name" value="RHO/RAC/CDC GTPASE-ACTIVATING PROTEIN"/>
    <property type="match status" value="1"/>
</dbReference>
<dbReference type="InterPro" id="IPR050729">
    <property type="entry name" value="Rho-GAP"/>
</dbReference>
<gene>
    <name evidence="6" type="ORF">SCLCIDRAFT_29534</name>
</gene>
<feature type="region of interest" description="Disordered" evidence="2">
    <location>
        <begin position="903"/>
        <end position="1011"/>
    </location>
</feature>
<feature type="compositionally biased region" description="Pro residues" evidence="2">
    <location>
        <begin position="1357"/>
        <end position="1374"/>
    </location>
</feature>
<dbReference type="HOGENOM" id="CLU_001762_0_0_1"/>
<evidence type="ECO:0000313" key="6">
    <source>
        <dbReference type="EMBL" id="KIM56489.1"/>
    </source>
</evidence>
<dbReference type="Pfam" id="PF00787">
    <property type="entry name" value="PX"/>
    <property type="match status" value="1"/>
</dbReference>
<feature type="domain" description="Rho-GAP" evidence="5">
    <location>
        <begin position="1034"/>
        <end position="1229"/>
    </location>
</feature>
<feature type="region of interest" description="Disordered" evidence="2">
    <location>
        <begin position="1353"/>
        <end position="1380"/>
    </location>
</feature>
<evidence type="ECO:0000313" key="7">
    <source>
        <dbReference type="Proteomes" id="UP000053989"/>
    </source>
</evidence>
<dbReference type="Pfam" id="PF00620">
    <property type="entry name" value="RhoGAP"/>
    <property type="match status" value="1"/>
</dbReference>
<dbReference type="Gene3D" id="3.30.1520.10">
    <property type="entry name" value="Phox-like domain"/>
    <property type="match status" value="1"/>
</dbReference>
<feature type="compositionally biased region" description="Low complexity" evidence="2">
    <location>
        <begin position="759"/>
        <end position="773"/>
    </location>
</feature>
<dbReference type="EMBL" id="KN822115">
    <property type="protein sequence ID" value="KIM56489.1"/>
    <property type="molecule type" value="Genomic_DNA"/>
</dbReference>
<feature type="region of interest" description="Disordered" evidence="2">
    <location>
        <begin position="1"/>
        <end position="31"/>
    </location>
</feature>
<dbReference type="InterPro" id="IPR008936">
    <property type="entry name" value="Rho_GTPase_activation_prot"/>
</dbReference>
<dbReference type="SMART" id="SM00312">
    <property type="entry name" value="PX"/>
    <property type="match status" value="1"/>
</dbReference>
<feature type="region of interest" description="Disordered" evidence="2">
    <location>
        <begin position="832"/>
        <end position="886"/>
    </location>
</feature>
<feature type="domain" description="PX" evidence="4">
    <location>
        <begin position="504"/>
        <end position="620"/>
    </location>
</feature>
<name>A0A0C3DJH3_9AGAM</name>
<dbReference type="GO" id="GO:0007165">
    <property type="term" value="P:signal transduction"/>
    <property type="evidence" value="ECO:0007669"/>
    <property type="project" value="InterPro"/>
</dbReference>
<feature type="domain" description="PH" evidence="3">
    <location>
        <begin position="628"/>
        <end position="735"/>
    </location>
</feature>
<dbReference type="Pfam" id="PF00169">
    <property type="entry name" value="PH"/>
    <property type="match status" value="1"/>
</dbReference>
<proteinExistence type="predicted"/>
<feature type="compositionally biased region" description="Low complexity" evidence="2">
    <location>
        <begin position="869"/>
        <end position="884"/>
    </location>
</feature>
<dbReference type="PANTHER" id="PTHR23176:SF129">
    <property type="entry name" value="RHO GTPASE ACTIVATING PROTEIN AT 16F, ISOFORM E-RELATED"/>
    <property type="match status" value="1"/>
</dbReference>
<dbReference type="CDD" id="cd06093">
    <property type="entry name" value="PX_domain"/>
    <property type="match status" value="1"/>
</dbReference>
<evidence type="ECO:0000259" key="4">
    <source>
        <dbReference type="PROSITE" id="PS50195"/>
    </source>
</evidence>
<dbReference type="PROSITE" id="PS50238">
    <property type="entry name" value="RHOGAP"/>
    <property type="match status" value="1"/>
</dbReference>
<feature type="compositionally biased region" description="Polar residues" evidence="2">
    <location>
        <begin position="912"/>
        <end position="921"/>
    </location>
</feature>
<feature type="compositionally biased region" description="Low complexity" evidence="2">
    <location>
        <begin position="430"/>
        <end position="443"/>
    </location>
</feature>
<dbReference type="CDD" id="cd13277">
    <property type="entry name" value="PH_Bem3"/>
    <property type="match status" value="1"/>
</dbReference>
<feature type="compositionally biased region" description="Polar residues" evidence="2">
    <location>
        <begin position="1268"/>
        <end position="1296"/>
    </location>
</feature>
<dbReference type="PROSITE" id="PS50195">
    <property type="entry name" value="PX"/>
    <property type="match status" value="1"/>
</dbReference>
<dbReference type="SMART" id="SM00233">
    <property type="entry name" value="PH"/>
    <property type="match status" value="1"/>
</dbReference>
<dbReference type="InterPro" id="IPR011993">
    <property type="entry name" value="PH-like_dom_sf"/>
</dbReference>
<reference evidence="7" key="2">
    <citation type="submission" date="2015-01" db="EMBL/GenBank/DDBJ databases">
        <title>Evolutionary Origins and Diversification of the Mycorrhizal Mutualists.</title>
        <authorList>
            <consortium name="DOE Joint Genome Institute"/>
            <consortium name="Mycorrhizal Genomics Consortium"/>
            <person name="Kohler A."/>
            <person name="Kuo A."/>
            <person name="Nagy L.G."/>
            <person name="Floudas D."/>
            <person name="Copeland A."/>
            <person name="Barry K.W."/>
            <person name="Cichocki N."/>
            <person name="Veneault-Fourrey C."/>
            <person name="LaButti K."/>
            <person name="Lindquist E.A."/>
            <person name="Lipzen A."/>
            <person name="Lundell T."/>
            <person name="Morin E."/>
            <person name="Murat C."/>
            <person name="Riley R."/>
            <person name="Ohm R."/>
            <person name="Sun H."/>
            <person name="Tunlid A."/>
            <person name="Henrissat B."/>
            <person name="Grigoriev I.V."/>
            <person name="Hibbett D.S."/>
            <person name="Martin F."/>
        </authorList>
    </citation>
    <scope>NUCLEOTIDE SEQUENCE [LARGE SCALE GENOMIC DNA]</scope>
    <source>
        <strain evidence="7">Foug A</strain>
    </source>
</reference>
<evidence type="ECO:0000259" key="3">
    <source>
        <dbReference type="PROSITE" id="PS50003"/>
    </source>
</evidence>
<evidence type="ECO:0000259" key="5">
    <source>
        <dbReference type="PROSITE" id="PS50238"/>
    </source>
</evidence>
<feature type="compositionally biased region" description="Polar residues" evidence="2">
    <location>
        <begin position="197"/>
        <end position="234"/>
    </location>
</feature>
<dbReference type="STRING" id="1036808.A0A0C3DJH3"/>
<dbReference type="InterPro" id="IPR001683">
    <property type="entry name" value="PX_dom"/>
</dbReference>
<feature type="region of interest" description="Disordered" evidence="2">
    <location>
        <begin position="742"/>
        <end position="793"/>
    </location>
</feature>
<feature type="compositionally biased region" description="Acidic residues" evidence="2">
    <location>
        <begin position="1258"/>
        <end position="1267"/>
    </location>
</feature>
<dbReference type="OrthoDB" id="185175at2759"/>
<feature type="compositionally biased region" description="Basic and acidic residues" evidence="2">
    <location>
        <begin position="844"/>
        <end position="860"/>
    </location>
</feature>
<keyword evidence="1" id="KW-0343">GTPase activation</keyword>
<organism evidence="6 7">
    <name type="scientific">Scleroderma citrinum Foug A</name>
    <dbReference type="NCBI Taxonomy" id="1036808"/>
    <lineage>
        <taxon>Eukaryota</taxon>
        <taxon>Fungi</taxon>
        <taxon>Dikarya</taxon>
        <taxon>Basidiomycota</taxon>
        <taxon>Agaricomycotina</taxon>
        <taxon>Agaricomycetes</taxon>
        <taxon>Agaricomycetidae</taxon>
        <taxon>Boletales</taxon>
        <taxon>Sclerodermatineae</taxon>
        <taxon>Sclerodermataceae</taxon>
        <taxon>Scleroderma</taxon>
    </lineage>
</organism>
<dbReference type="InterPro" id="IPR001849">
    <property type="entry name" value="PH_domain"/>
</dbReference>
<dbReference type="InParanoid" id="A0A0C3DJH3"/>
<reference evidence="6 7" key="1">
    <citation type="submission" date="2014-04" db="EMBL/GenBank/DDBJ databases">
        <authorList>
            <consortium name="DOE Joint Genome Institute"/>
            <person name="Kuo A."/>
            <person name="Kohler A."/>
            <person name="Nagy L.G."/>
            <person name="Floudas D."/>
            <person name="Copeland A."/>
            <person name="Barry K.W."/>
            <person name="Cichocki N."/>
            <person name="Veneault-Fourrey C."/>
            <person name="LaButti K."/>
            <person name="Lindquist E.A."/>
            <person name="Lipzen A."/>
            <person name="Lundell T."/>
            <person name="Morin E."/>
            <person name="Murat C."/>
            <person name="Sun H."/>
            <person name="Tunlid A."/>
            <person name="Henrissat B."/>
            <person name="Grigoriev I.V."/>
            <person name="Hibbett D.S."/>
            <person name="Martin F."/>
            <person name="Nordberg H.P."/>
            <person name="Cantor M.N."/>
            <person name="Hua S.X."/>
        </authorList>
    </citation>
    <scope>NUCLEOTIDE SEQUENCE [LARGE SCALE GENOMIC DNA]</scope>
    <source>
        <strain evidence="6 7">Foug A</strain>
    </source>
</reference>
<dbReference type="Gene3D" id="1.10.555.10">
    <property type="entry name" value="Rho GTPase activation protein"/>
    <property type="match status" value="1"/>
</dbReference>
<feature type="compositionally biased region" description="Polar residues" evidence="2">
    <location>
        <begin position="248"/>
        <end position="258"/>
    </location>
</feature>
<dbReference type="InterPro" id="IPR000198">
    <property type="entry name" value="RhoGAP_dom"/>
</dbReference>
<dbReference type="SUPFAM" id="SSF48350">
    <property type="entry name" value="GTPase activation domain, GAP"/>
    <property type="match status" value="1"/>
</dbReference>
<feature type="compositionally biased region" description="Polar residues" evidence="2">
    <location>
        <begin position="832"/>
        <end position="842"/>
    </location>
</feature>
<dbReference type="PROSITE" id="PS50003">
    <property type="entry name" value="PH_DOMAIN"/>
    <property type="match status" value="1"/>
</dbReference>
<dbReference type="GO" id="GO:0005096">
    <property type="term" value="F:GTPase activator activity"/>
    <property type="evidence" value="ECO:0007669"/>
    <property type="project" value="UniProtKB-KW"/>
</dbReference>
<dbReference type="InterPro" id="IPR036871">
    <property type="entry name" value="PX_dom_sf"/>
</dbReference>
<dbReference type="GO" id="GO:0005737">
    <property type="term" value="C:cytoplasm"/>
    <property type="evidence" value="ECO:0007669"/>
    <property type="project" value="TreeGrafter"/>
</dbReference>
<evidence type="ECO:0000256" key="2">
    <source>
        <dbReference type="SAM" id="MobiDB-lite"/>
    </source>
</evidence>
<accession>A0A0C3DJH3</accession>
<feature type="compositionally biased region" description="Polar residues" evidence="2">
    <location>
        <begin position="745"/>
        <end position="758"/>
    </location>
</feature>
<protein>
    <recommendedName>
        <fullName evidence="8">RhoGAP-domain-containing protein</fullName>
    </recommendedName>
</protein>
<dbReference type="SUPFAM" id="SSF64268">
    <property type="entry name" value="PX domain"/>
    <property type="match status" value="1"/>
</dbReference>
<dbReference type="SUPFAM" id="SSF50729">
    <property type="entry name" value="PH domain-like"/>
    <property type="match status" value="1"/>
</dbReference>